<dbReference type="SMART" id="SM00885">
    <property type="entry name" value="D5_N"/>
    <property type="match status" value="1"/>
</dbReference>
<evidence type="ECO:0000256" key="2">
    <source>
        <dbReference type="ARBA" id="ARBA00022801"/>
    </source>
</evidence>
<dbReference type="PANTHER" id="PTHR35372">
    <property type="entry name" value="ATP BINDING PROTEIN-RELATED"/>
    <property type="match status" value="1"/>
</dbReference>
<dbReference type="Pfam" id="PF19263">
    <property type="entry name" value="DUF5906"/>
    <property type="match status" value="1"/>
</dbReference>
<dbReference type="PANTHER" id="PTHR35372:SF2">
    <property type="entry name" value="SF3 HELICASE DOMAIN-CONTAINING PROTEIN"/>
    <property type="match status" value="1"/>
</dbReference>
<keyword evidence="2" id="KW-0378">Hydrolase</keyword>
<dbReference type="NCBIfam" id="TIGR01613">
    <property type="entry name" value="primase_Cterm"/>
    <property type="match status" value="1"/>
</dbReference>
<dbReference type="Gene3D" id="3.40.50.300">
    <property type="entry name" value="P-loop containing nucleotide triphosphate hydrolases"/>
    <property type="match status" value="1"/>
</dbReference>
<feature type="compositionally biased region" description="Basic and acidic residues" evidence="4">
    <location>
        <begin position="140"/>
        <end position="153"/>
    </location>
</feature>
<dbReference type="InterPro" id="IPR051620">
    <property type="entry name" value="ORF904-like_C"/>
</dbReference>
<dbReference type="InterPro" id="IPR014015">
    <property type="entry name" value="Helicase_SF3_DNA-vir"/>
</dbReference>
<dbReference type="Pfam" id="PF08706">
    <property type="entry name" value="D5_N"/>
    <property type="match status" value="1"/>
</dbReference>
<evidence type="ECO:0000259" key="5">
    <source>
        <dbReference type="PROSITE" id="PS51206"/>
    </source>
</evidence>
<dbReference type="SUPFAM" id="SSF46785">
    <property type="entry name" value="Winged helix' DNA-binding domain"/>
    <property type="match status" value="1"/>
</dbReference>
<dbReference type="InterPro" id="IPR045455">
    <property type="entry name" value="NrS-1_pol-like_helicase"/>
</dbReference>
<feature type="region of interest" description="Disordered" evidence="4">
    <location>
        <begin position="139"/>
        <end position="160"/>
    </location>
</feature>
<keyword evidence="3" id="KW-0067">ATP-binding</keyword>
<feature type="domain" description="SF3 helicase" evidence="5">
    <location>
        <begin position="316"/>
        <end position="470"/>
    </location>
</feature>
<name>A0A0F9WA95_9ZZZZ</name>
<comment type="caution">
    <text evidence="6">The sequence shown here is derived from an EMBL/GenBank/DDBJ whole genome shotgun (WGS) entry which is preliminary data.</text>
</comment>
<dbReference type="GO" id="GO:0005524">
    <property type="term" value="F:ATP binding"/>
    <property type="evidence" value="ECO:0007669"/>
    <property type="project" value="UniProtKB-KW"/>
</dbReference>
<dbReference type="InterPro" id="IPR006500">
    <property type="entry name" value="Helicase_put_C_phage/plasmid"/>
</dbReference>
<feature type="region of interest" description="Disordered" evidence="4">
    <location>
        <begin position="1"/>
        <end position="47"/>
    </location>
</feature>
<dbReference type="GO" id="GO:0016787">
    <property type="term" value="F:hydrolase activity"/>
    <property type="evidence" value="ECO:0007669"/>
    <property type="project" value="UniProtKB-KW"/>
</dbReference>
<keyword evidence="1" id="KW-0547">Nucleotide-binding</keyword>
<dbReference type="EMBL" id="LAZR01000316">
    <property type="protein sequence ID" value="KKN75048.1"/>
    <property type="molecule type" value="Genomic_DNA"/>
</dbReference>
<evidence type="ECO:0000313" key="6">
    <source>
        <dbReference type="EMBL" id="KKN75048.1"/>
    </source>
</evidence>
<evidence type="ECO:0000256" key="1">
    <source>
        <dbReference type="ARBA" id="ARBA00022741"/>
    </source>
</evidence>
<proteinExistence type="predicted"/>
<dbReference type="AlphaFoldDB" id="A0A0F9WA95"/>
<accession>A0A0F9WA95</accession>
<reference evidence="6" key="1">
    <citation type="journal article" date="2015" name="Nature">
        <title>Complex archaea that bridge the gap between prokaryotes and eukaryotes.</title>
        <authorList>
            <person name="Spang A."/>
            <person name="Saw J.H."/>
            <person name="Jorgensen S.L."/>
            <person name="Zaremba-Niedzwiedzka K."/>
            <person name="Martijn J."/>
            <person name="Lind A.E."/>
            <person name="van Eijk R."/>
            <person name="Schleper C."/>
            <person name="Guy L."/>
            <person name="Ettema T.J."/>
        </authorList>
    </citation>
    <scope>NUCLEOTIDE SEQUENCE</scope>
</reference>
<organism evidence="6">
    <name type="scientific">marine sediment metagenome</name>
    <dbReference type="NCBI Taxonomy" id="412755"/>
    <lineage>
        <taxon>unclassified sequences</taxon>
        <taxon>metagenomes</taxon>
        <taxon>ecological metagenomes</taxon>
    </lineage>
</organism>
<dbReference type="Gene3D" id="1.10.10.10">
    <property type="entry name" value="Winged helix-like DNA-binding domain superfamily/Winged helix DNA-binding domain"/>
    <property type="match status" value="1"/>
</dbReference>
<dbReference type="InterPro" id="IPR036390">
    <property type="entry name" value="WH_DNA-bd_sf"/>
</dbReference>
<dbReference type="InterPro" id="IPR036388">
    <property type="entry name" value="WH-like_DNA-bd_sf"/>
</dbReference>
<dbReference type="SUPFAM" id="SSF52540">
    <property type="entry name" value="P-loop containing nucleoside triphosphate hydrolases"/>
    <property type="match status" value="1"/>
</dbReference>
<protein>
    <recommendedName>
        <fullName evidence="5">SF3 helicase domain-containing protein</fullName>
    </recommendedName>
</protein>
<evidence type="ECO:0000256" key="3">
    <source>
        <dbReference type="ARBA" id="ARBA00022840"/>
    </source>
</evidence>
<gene>
    <name evidence="6" type="ORF">LCGC14_0384220</name>
</gene>
<dbReference type="InterPro" id="IPR014818">
    <property type="entry name" value="Phage/plasmid_primase_P4_C"/>
</dbReference>
<evidence type="ECO:0000256" key="4">
    <source>
        <dbReference type="SAM" id="MobiDB-lite"/>
    </source>
</evidence>
<dbReference type="InterPro" id="IPR027417">
    <property type="entry name" value="P-loop_NTPase"/>
</dbReference>
<sequence length="603" mass="68137">MSERYTLDPESPLARLAALSPKTPEKDPPPTTRKKPNVQPRGSQSVDLGPVDVKKYLLHYGYDFNEKAGSGKIFYRLSQCLFDSNHGQNEGAIVQDEQGMLTYWCFHDNCNHTWAAARFEISGEESLAQFCKNYDPNYTSREKSPMDRGKTPDPDATPPVLPPSEIDPLVFYDDDGGKKKFRSQFLAEYLQSWFSPIVWDGMAFYKYEDGGVWKTTHLDLIGQDAVMAMGKYATNGAIEATIKLMEKRTMIHFDEFKHQSQYLNLKNGMLEIETGKVLPHDPKYYSRIQLDVSYDESAECPRWDKFLAQVFADDFDKITALQSYYGYCLLQDCRFQKCLFMVGSGANGKSVASDVLIAILGENNVSALPIEMMGKSFLVGQLKDKLVNVATEISTSQPTDAAVFKNAITGGLLAADRKHGDPYKFYPIAKHIFSMNEVPKIIDKSYGFQRRPIVITFNQRFEPGVEPYDPLLLDKLKLEATGIFMWMLDGLQSVLESGGLFIPDVVVRDTEKLITSMNPALQFIEDCCRVGEDYDVRPRDLYAGYLAWCKEGHNRPLSRNRFYGLILLYCPAVKPKQVGEDRHRVYAGIGLRADAIASPGTYE</sequence>
<dbReference type="PROSITE" id="PS51206">
    <property type="entry name" value="SF3_HELICASE_1"/>
    <property type="match status" value="1"/>
</dbReference>